<keyword evidence="1" id="KW-0175">Coiled coil</keyword>
<feature type="non-terminal residue" evidence="2">
    <location>
        <position position="104"/>
    </location>
</feature>
<dbReference type="AlphaFoldDB" id="A0ABD0PV25"/>
<name>A0ABD0PV25_CIRMR</name>
<reference evidence="2 3" key="1">
    <citation type="submission" date="2024-05" db="EMBL/GenBank/DDBJ databases">
        <title>Genome sequencing and assembly of Indian major carp, Cirrhinus mrigala (Hamilton, 1822).</title>
        <authorList>
            <person name="Mohindra V."/>
            <person name="Chowdhury L.M."/>
            <person name="Lal K."/>
            <person name="Jena J.K."/>
        </authorList>
    </citation>
    <scope>NUCLEOTIDE SEQUENCE [LARGE SCALE GENOMIC DNA]</scope>
    <source>
        <strain evidence="2">CM1030</strain>
        <tissue evidence="2">Blood</tissue>
    </source>
</reference>
<feature type="coiled-coil region" evidence="1">
    <location>
        <begin position="4"/>
        <end position="81"/>
    </location>
</feature>
<protein>
    <submittedName>
        <fullName evidence="2">Uncharacterized protein</fullName>
    </submittedName>
</protein>
<keyword evidence="3" id="KW-1185">Reference proteome</keyword>
<evidence type="ECO:0000313" key="3">
    <source>
        <dbReference type="Proteomes" id="UP001529510"/>
    </source>
</evidence>
<proteinExistence type="predicted"/>
<feature type="non-terminal residue" evidence="2">
    <location>
        <position position="1"/>
    </location>
</feature>
<accession>A0ABD0PV25</accession>
<organism evidence="2 3">
    <name type="scientific">Cirrhinus mrigala</name>
    <name type="common">Mrigala</name>
    <dbReference type="NCBI Taxonomy" id="683832"/>
    <lineage>
        <taxon>Eukaryota</taxon>
        <taxon>Metazoa</taxon>
        <taxon>Chordata</taxon>
        <taxon>Craniata</taxon>
        <taxon>Vertebrata</taxon>
        <taxon>Euteleostomi</taxon>
        <taxon>Actinopterygii</taxon>
        <taxon>Neopterygii</taxon>
        <taxon>Teleostei</taxon>
        <taxon>Ostariophysi</taxon>
        <taxon>Cypriniformes</taxon>
        <taxon>Cyprinidae</taxon>
        <taxon>Labeoninae</taxon>
        <taxon>Labeonini</taxon>
        <taxon>Cirrhinus</taxon>
    </lineage>
</organism>
<dbReference type="Proteomes" id="UP001529510">
    <property type="component" value="Unassembled WGS sequence"/>
</dbReference>
<gene>
    <name evidence="2" type="ORF">M9458_026666</name>
</gene>
<evidence type="ECO:0000313" key="2">
    <source>
        <dbReference type="EMBL" id="KAL0177772.1"/>
    </source>
</evidence>
<evidence type="ECO:0000256" key="1">
    <source>
        <dbReference type="SAM" id="Coils"/>
    </source>
</evidence>
<comment type="caution">
    <text evidence="2">The sequence shown here is derived from an EMBL/GenBank/DDBJ whole genome shotgun (WGS) entry which is preliminary data.</text>
</comment>
<dbReference type="EMBL" id="JAMKFB020000013">
    <property type="protein sequence ID" value="KAL0177772.1"/>
    <property type="molecule type" value="Genomic_DNA"/>
</dbReference>
<sequence length="104" mass="11484">GEELSEANVRLSLLEKKLDSASKDADERVEKIQMVLDETVSLLKKKEKEFEETMDALQADIDQLEAEKAELKQRINSQSKMTMEGLRGSQGSGIASIVTCGITP</sequence>